<evidence type="ECO:0000256" key="4">
    <source>
        <dbReference type="ARBA" id="ARBA00023163"/>
    </source>
</evidence>
<keyword evidence="7" id="KW-1185">Reference proteome</keyword>
<dbReference type="AlphaFoldDB" id="A0A1T5L305"/>
<dbReference type="PANTHER" id="PTHR30126">
    <property type="entry name" value="HTH-TYPE TRANSCRIPTIONAL REGULATOR"/>
    <property type="match status" value="1"/>
</dbReference>
<evidence type="ECO:0000313" key="7">
    <source>
        <dbReference type="Proteomes" id="UP000190285"/>
    </source>
</evidence>
<dbReference type="Gene3D" id="3.40.190.290">
    <property type="match status" value="1"/>
</dbReference>
<proteinExistence type="inferred from homology"/>
<evidence type="ECO:0000259" key="5">
    <source>
        <dbReference type="PROSITE" id="PS50931"/>
    </source>
</evidence>
<evidence type="ECO:0000256" key="1">
    <source>
        <dbReference type="ARBA" id="ARBA00009437"/>
    </source>
</evidence>
<evidence type="ECO:0000256" key="2">
    <source>
        <dbReference type="ARBA" id="ARBA00023015"/>
    </source>
</evidence>
<reference evidence="7" key="1">
    <citation type="submission" date="2017-02" db="EMBL/GenBank/DDBJ databases">
        <authorList>
            <person name="Varghese N."/>
            <person name="Submissions S."/>
        </authorList>
    </citation>
    <scope>NUCLEOTIDE SEQUENCE [LARGE SCALE GENOMIC DNA]</scope>
    <source>
        <strain evidence="7">M1</strain>
    </source>
</reference>
<dbReference type="InterPro" id="IPR005119">
    <property type="entry name" value="LysR_subst-bd"/>
</dbReference>
<dbReference type="InterPro" id="IPR000847">
    <property type="entry name" value="LysR_HTH_N"/>
</dbReference>
<dbReference type="Proteomes" id="UP000190285">
    <property type="component" value="Unassembled WGS sequence"/>
</dbReference>
<dbReference type="Pfam" id="PF03466">
    <property type="entry name" value="LysR_substrate"/>
    <property type="match status" value="1"/>
</dbReference>
<dbReference type="STRING" id="36842.SAMN02194393_02419"/>
<evidence type="ECO:0000313" key="6">
    <source>
        <dbReference type="EMBL" id="SKC70323.1"/>
    </source>
</evidence>
<dbReference type="SUPFAM" id="SSF46785">
    <property type="entry name" value="Winged helix' DNA-binding domain"/>
    <property type="match status" value="1"/>
</dbReference>
<keyword evidence="2" id="KW-0805">Transcription regulation</keyword>
<dbReference type="InterPro" id="IPR036390">
    <property type="entry name" value="WH_DNA-bd_sf"/>
</dbReference>
<dbReference type="PRINTS" id="PR00039">
    <property type="entry name" value="HTHLYSR"/>
</dbReference>
<accession>A0A1T5L305</accession>
<evidence type="ECO:0000256" key="3">
    <source>
        <dbReference type="ARBA" id="ARBA00023125"/>
    </source>
</evidence>
<dbReference type="RefSeq" id="WP_079491929.1">
    <property type="nucleotide sequence ID" value="NZ_FUZT01000005.1"/>
</dbReference>
<gene>
    <name evidence="6" type="ORF">SAMN02194393_02419</name>
</gene>
<dbReference type="OrthoDB" id="9785745at2"/>
<dbReference type="GO" id="GO:0000976">
    <property type="term" value="F:transcription cis-regulatory region binding"/>
    <property type="evidence" value="ECO:0007669"/>
    <property type="project" value="TreeGrafter"/>
</dbReference>
<keyword evidence="4" id="KW-0804">Transcription</keyword>
<dbReference type="EMBL" id="FUZT01000005">
    <property type="protein sequence ID" value="SKC70323.1"/>
    <property type="molecule type" value="Genomic_DNA"/>
</dbReference>
<feature type="domain" description="HTH lysR-type" evidence="5">
    <location>
        <begin position="1"/>
        <end position="58"/>
    </location>
</feature>
<sequence length="305" mass="34443">MTIRHLKIFIKVAETENMTLAASQLYLAQSTVSQAIRELEEHYDVLLFSRLSKRLHITVAGKHLLAYARSVVAKFDELEFFMKKDSQIEHLRLGTTITVASCILPRLLNELEAKCPQTECFSLTANTATIEKKILKNELDVGIVEGEIKNSHLVTIPMVDDYLVLACPAGHPISLKKEVSSKNLEAFPFVMREKGSGTRELFINFLKQRGISIQIKLEAPFPEAMKNAILFNDCLAVISVRLLENEIKAGTIHVIRNSSGEWNRTFKMVYHKDTFITKSISALSQLLKSYKEPVFIESDNGSFLI</sequence>
<organism evidence="6 7">
    <name type="scientific">Maledivibacter halophilus</name>
    <dbReference type="NCBI Taxonomy" id="36842"/>
    <lineage>
        <taxon>Bacteria</taxon>
        <taxon>Bacillati</taxon>
        <taxon>Bacillota</taxon>
        <taxon>Clostridia</taxon>
        <taxon>Peptostreptococcales</taxon>
        <taxon>Caminicellaceae</taxon>
        <taxon>Maledivibacter</taxon>
    </lineage>
</organism>
<dbReference type="Gene3D" id="1.10.10.10">
    <property type="entry name" value="Winged helix-like DNA-binding domain superfamily/Winged helix DNA-binding domain"/>
    <property type="match status" value="1"/>
</dbReference>
<dbReference type="PROSITE" id="PS50931">
    <property type="entry name" value="HTH_LYSR"/>
    <property type="match status" value="1"/>
</dbReference>
<dbReference type="SUPFAM" id="SSF53850">
    <property type="entry name" value="Periplasmic binding protein-like II"/>
    <property type="match status" value="1"/>
</dbReference>
<dbReference type="Pfam" id="PF00126">
    <property type="entry name" value="HTH_1"/>
    <property type="match status" value="1"/>
</dbReference>
<dbReference type="PANTHER" id="PTHR30126:SF39">
    <property type="entry name" value="HTH-TYPE TRANSCRIPTIONAL REGULATOR CYSL"/>
    <property type="match status" value="1"/>
</dbReference>
<keyword evidence="3 6" id="KW-0238">DNA-binding</keyword>
<comment type="similarity">
    <text evidence="1">Belongs to the LysR transcriptional regulatory family.</text>
</comment>
<dbReference type="GO" id="GO:0003700">
    <property type="term" value="F:DNA-binding transcription factor activity"/>
    <property type="evidence" value="ECO:0007669"/>
    <property type="project" value="InterPro"/>
</dbReference>
<dbReference type="InterPro" id="IPR036388">
    <property type="entry name" value="WH-like_DNA-bd_sf"/>
</dbReference>
<protein>
    <submittedName>
        <fullName evidence="6">DNA-binding transcriptional regulator, LysR family</fullName>
    </submittedName>
</protein>
<name>A0A1T5L305_9FIRM</name>
<dbReference type="FunFam" id="1.10.10.10:FF:000001">
    <property type="entry name" value="LysR family transcriptional regulator"/>
    <property type="match status" value="1"/>
</dbReference>